<organism evidence="2 3">
    <name type="scientific">Araneus ventricosus</name>
    <name type="common">Orbweaver spider</name>
    <name type="synonym">Epeira ventricosa</name>
    <dbReference type="NCBI Taxonomy" id="182803"/>
    <lineage>
        <taxon>Eukaryota</taxon>
        <taxon>Metazoa</taxon>
        <taxon>Ecdysozoa</taxon>
        <taxon>Arthropoda</taxon>
        <taxon>Chelicerata</taxon>
        <taxon>Arachnida</taxon>
        <taxon>Araneae</taxon>
        <taxon>Araneomorphae</taxon>
        <taxon>Entelegynae</taxon>
        <taxon>Araneoidea</taxon>
        <taxon>Araneidae</taxon>
        <taxon>Araneus</taxon>
    </lineage>
</organism>
<evidence type="ECO:0000256" key="1">
    <source>
        <dbReference type="SAM" id="SignalP"/>
    </source>
</evidence>
<keyword evidence="3" id="KW-1185">Reference proteome</keyword>
<comment type="caution">
    <text evidence="2">The sequence shown here is derived from an EMBL/GenBank/DDBJ whole genome shotgun (WGS) entry which is preliminary data.</text>
</comment>
<proteinExistence type="predicted"/>
<gene>
    <name evidence="2" type="ORF">AVEN_151050_1</name>
</gene>
<feature type="signal peptide" evidence="1">
    <location>
        <begin position="1"/>
        <end position="24"/>
    </location>
</feature>
<feature type="non-terminal residue" evidence="2">
    <location>
        <position position="1"/>
    </location>
</feature>
<protein>
    <submittedName>
        <fullName evidence="2">Uncharacterized protein</fullName>
    </submittedName>
</protein>
<evidence type="ECO:0000313" key="2">
    <source>
        <dbReference type="EMBL" id="GBM88959.1"/>
    </source>
</evidence>
<dbReference type="AlphaFoldDB" id="A0A4Y2JHL8"/>
<name>A0A4Y2JHL8_ARAVE</name>
<dbReference type="EMBL" id="BGPR01110392">
    <property type="protein sequence ID" value="GBM88959.1"/>
    <property type="molecule type" value="Genomic_DNA"/>
</dbReference>
<accession>A0A4Y2JHL8</accession>
<evidence type="ECO:0000313" key="3">
    <source>
        <dbReference type="Proteomes" id="UP000499080"/>
    </source>
</evidence>
<feature type="chain" id="PRO_5021221294" evidence="1">
    <location>
        <begin position="25"/>
        <end position="158"/>
    </location>
</feature>
<dbReference type="Proteomes" id="UP000499080">
    <property type="component" value="Unassembled WGS sequence"/>
</dbReference>
<keyword evidence="1" id="KW-0732">Signal</keyword>
<sequence length="158" mass="17393">GERALQQKQLQALFCFLLSWTAYPQRVPPCGRPTVTGVISVPGVSIGWYPSTWLVCSRGQGGVTRWAWRLRVVTVPGGDPQRMVPLAPRFASFTATSMSFPIGEKRVLQSRRDLMLIPQTPPLCIRRGMLVGTICRGGLGRLTCGYLHPSNLKGSNKI</sequence>
<reference evidence="2 3" key="1">
    <citation type="journal article" date="2019" name="Sci. Rep.">
        <title>Orb-weaving spider Araneus ventricosus genome elucidates the spidroin gene catalogue.</title>
        <authorList>
            <person name="Kono N."/>
            <person name="Nakamura H."/>
            <person name="Ohtoshi R."/>
            <person name="Moran D.A.P."/>
            <person name="Shinohara A."/>
            <person name="Yoshida Y."/>
            <person name="Fujiwara M."/>
            <person name="Mori M."/>
            <person name="Tomita M."/>
            <person name="Arakawa K."/>
        </authorList>
    </citation>
    <scope>NUCLEOTIDE SEQUENCE [LARGE SCALE GENOMIC DNA]</scope>
</reference>